<reference evidence="2 3" key="1">
    <citation type="submission" date="2023-05" db="EMBL/GenBank/DDBJ databases">
        <title>B98-5 Cell Line De Novo Hybrid Assembly: An Optical Mapping Approach.</title>
        <authorList>
            <person name="Kananen K."/>
            <person name="Auerbach J.A."/>
            <person name="Kautto E."/>
            <person name="Blachly J.S."/>
        </authorList>
    </citation>
    <scope>NUCLEOTIDE SEQUENCE [LARGE SCALE GENOMIC DNA]</scope>
    <source>
        <strain evidence="2">B95-8</strain>
        <tissue evidence="2">Cell line</tissue>
    </source>
</reference>
<feature type="region of interest" description="Disordered" evidence="1">
    <location>
        <begin position="105"/>
        <end position="134"/>
    </location>
</feature>
<accession>A0ABQ9VGM0</accession>
<evidence type="ECO:0000313" key="2">
    <source>
        <dbReference type="EMBL" id="KAK2108451.1"/>
    </source>
</evidence>
<name>A0ABQ9VGM0_SAGOE</name>
<dbReference type="Proteomes" id="UP001266305">
    <property type="component" value="Unassembled WGS sequence"/>
</dbReference>
<protein>
    <submittedName>
        <fullName evidence="2">Uncharacterized protein</fullName>
    </submittedName>
</protein>
<proteinExistence type="predicted"/>
<evidence type="ECO:0000256" key="1">
    <source>
        <dbReference type="SAM" id="MobiDB-lite"/>
    </source>
</evidence>
<comment type="caution">
    <text evidence="2">The sequence shown here is derived from an EMBL/GenBank/DDBJ whole genome shotgun (WGS) entry which is preliminary data.</text>
</comment>
<organism evidence="2 3">
    <name type="scientific">Saguinus oedipus</name>
    <name type="common">Cotton-top tamarin</name>
    <name type="synonym">Oedipomidas oedipus</name>
    <dbReference type="NCBI Taxonomy" id="9490"/>
    <lineage>
        <taxon>Eukaryota</taxon>
        <taxon>Metazoa</taxon>
        <taxon>Chordata</taxon>
        <taxon>Craniata</taxon>
        <taxon>Vertebrata</taxon>
        <taxon>Euteleostomi</taxon>
        <taxon>Mammalia</taxon>
        <taxon>Eutheria</taxon>
        <taxon>Euarchontoglires</taxon>
        <taxon>Primates</taxon>
        <taxon>Haplorrhini</taxon>
        <taxon>Platyrrhini</taxon>
        <taxon>Cebidae</taxon>
        <taxon>Callitrichinae</taxon>
        <taxon>Saguinus</taxon>
    </lineage>
</organism>
<sequence>MAMEGHDGVGLVPKSLFGVPFLMLHTQSAPFGLCPKGLMLTQAPSSIMRSRNSRDHTMNSGRSCLSASTMAIPTINDSSAAMSACSTISARKGLMDKPMERLSTIDGKATCGSPSITRSSTCGGPRIQGNSRGE</sequence>
<feature type="compositionally biased region" description="Polar residues" evidence="1">
    <location>
        <begin position="112"/>
        <end position="134"/>
    </location>
</feature>
<gene>
    <name evidence="2" type="ORF">P7K49_013616</name>
</gene>
<dbReference type="EMBL" id="JASSZA010000006">
    <property type="protein sequence ID" value="KAK2108451.1"/>
    <property type="molecule type" value="Genomic_DNA"/>
</dbReference>
<evidence type="ECO:0000313" key="3">
    <source>
        <dbReference type="Proteomes" id="UP001266305"/>
    </source>
</evidence>
<keyword evidence="3" id="KW-1185">Reference proteome</keyword>